<dbReference type="Proteomes" id="UP001057998">
    <property type="component" value="Chromosome 1"/>
</dbReference>
<organism evidence="1 2">
    <name type="scientific">Photobacterium atrarenae</name>
    <dbReference type="NCBI Taxonomy" id="865757"/>
    <lineage>
        <taxon>Bacteria</taxon>
        <taxon>Pseudomonadati</taxon>
        <taxon>Pseudomonadota</taxon>
        <taxon>Gammaproteobacteria</taxon>
        <taxon>Vibrionales</taxon>
        <taxon>Vibrionaceae</taxon>
        <taxon>Photobacterium</taxon>
    </lineage>
</organism>
<proteinExistence type="predicted"/>
<name>A0ABY5GCS3_9GAMM</name>
<dbReference type="PANTHER" id="PTHR36932:SF1">
    <property type="entry name" value="CAPSULAR POLYSACCHARIDE BIOSYNTHESIS PROTEIN"/>
    <property type="match status" value="1"/>
</dbReference>
<sequence>MFKDKLKGFVLDTLPEDFWPYQKDYLKVRKVINDSNHFTKEQMVDFQFNRMKELIDYTWKESKGYREYWSDNNFNPSDFKSLSDVVRIPFISKEVIRDNIELFSIKNSNKPYVVSTSGSTGKQFQFYQTKKIRAQDTAFVDDLWSHFYSKMSRKTKRTFLRGGIQKNSIQKDPFFGLRLSSREISAELVFEFINAIDKYKTPIFHVYPSSLYLMCKIMIENGINRPKHIFDVICFGSEPIYEFQLSAIKKIFHEPLSFCYGNTEKVAFGGNCSHNDAYHMYPQYGYTELVDSYGEPVSKGQRGEIVGTSFWNFQTPFIRYKTGDMAVLGDSECKFCDKKYQLLSSIEGRMQEYVVSKSKSIMPITYFSSIHDDTFETIKQFRFQQKEIGVVDFLYLRKENLETDISSIRQRLEFALGNGYDLNLIEVENINLSKSGKMTYLDQFLDINQFM</sequence>
<gene>
    <name evidence="1" type="ORF">NNL38_11600</name>
</gene>
<dbReference type="InterPro" id="IPR042099">
    <property type="entry name" value="ANL_N_sf"/>
</dbReference>
<evidence type="ECO:0000313" key="1">
    <source>
        <dbReference type="EMBL" id="UTV26986.1"/>
    </source>
</evidence>
<dbReference type="PANTHER" id="PTHR36932">
    <property type="entry name" value="CAPSULAR POLYSACCHARIDE BIOSYNTHESIS PROTEIN"/>
    <property type="match status" value="1"/>
</dbReference>
<protein>
    <recommendedName>
        <fullName evidence="3">Phenylacetate--CoA ligase family protein</fullName>
    </recommendedName>
</protein>
<dbReference type="InterPro" id="IPR053158">
    <property type="entry name" value="CapK_Type1_Caps_Biosynth"/>
</dbReference>
<accession>A0ABY5GCS3</accession>
<dbReference type="Gene3D" id="3.40.50.12780">
    <property type="entry name" value="N-terminal domain of ligase-like"/>
    <property type="match status" value="1"/>
</dbReference>
<dbReference type="SUPFAM" id="SSF56801">
    <property type="entry name" value="Acetyl-CoA synthetase-like"/>
    <property type="match status" value="1"/>
</dbReference>
<keyword evidence="2" id="KW-1185">Reference proteome</keyword>
<evidence type="ECO:0008006" key="3">
    <source>
        <dbReference type="Google" id="ProtNLM"/>
    </source>
</evidence>
<dbReference type="RefSeq" id="WP_255388197.1">
    <property type="nucleotide sequence ID" value="NZ_CP101508.1"/>
</dbReference>
<reference evidence="1" key="1">
    <citation type="submission" date="2022-07" db="EMBL/GenBank/DDBJ databases">
        <title>Genome sequencing of Photobacterium atrarenae GJH2-4.</title>
        <authorList>
            <person name="Park S.-J."/>
        </authorList>
    </citation>
    <scope>NUCLEOTIDE SEQUENCE</scope>
    <source>
        <strain evidence="1">GJH2-4</strain>
    </source>
</reference>
<evidence type="ECO:0000313" key="2">
    <source>
        <dbReference type="Proteomes" id="UP001057998"/>
    </source>
</evidence>
<dbReference type="EMBL" id="CP101508">
    <property type="protein sequence ID" value="UTV26986.1"/>
    <property type="molecule type" value="Genomic_DNA"/>
</dbReference>